<organism evidence="2 3">
    <name type="scientific">Filomicrobium insigne</name>
    <dbReference type="NCBI Taxonomy" id="418854"/>
    <lineage>
        <taxon>Bacteria</taxon>
        <taxon>Pseudomonadati</taxon>
        <taxon>Pseudomonadota</taxon>
        <taxon>Alphaproteobacteria</taxon>
        <taxon>Hyphomicrobiales</taxon>
        <taxon>Hyphomicrobiaceae</taxon>
        <taxon>Filomicrobium</taxon>
    </lineage>
</organism>
<sequence length="122" mass="13394">MGTRAFLIPIVCVAAYFAAAAGTAWSSPLNPAGWKPSTHDLNAGTLTLIGSGRAYDRGRYLDDLWPGYRARASRRDVPIYPSYGVIEAPPRGAGWWSNGRGSFYKGSRSYSGPAFRPGWHRW</sequence>
<dbReference type="Proteomes" id="UP000198795">
    <property type="component" value="Unassembled WGS sequence"/>
</dbReference>
<accession>A0A1H0GJF1</accession>
<proteinExistence type="predicted"/>
<evidence type="ECO:0000313" key="2">
    <source>
        <dbReference type="EMBL" id="SDO07087.1"/>
    </source>
</evidence>
<protein>
    <submittedName>
        <fullName evidence="2">Uncharacterized protein</fullName>
    </submittedName>
</protein>
<name>A0A1H0GJF1_9HYPH</name>
<feature type="signal peptide" evidence="1">
    <location>
        <begin position="1"/>
        <end position="20"/>
    </location>
</feature>
<evidence type="ECO:0000256" key="1">
    <source>
        <dbReference type="SAM" id="SignalP"/>
    </source>
</evidence>
<comment type="caution">
    <text evidence="2">The sequence shown here is derived from an EMBL/GenBank/DDBJ whole genome shotgun (WGS) entry which is preliminary data.</text>
</comment>
<feature type="chain" id="PRO_5045705477" evidence="1">
    <location>
        <begin position="21"/>
        <end position="122"/>
    </location>
</feature>
<gene>
    <name evidence="2" type="ORF">SAMN04488061_0179</name>
</gene>
<dbReference type="EMBL" id="FNJC01000001">
    <property type="protein sequence ID" value="SDO07087.1"/>
    <property type="molecule type" value="Genomic_DNA"/>
</dbReference>
<keyword evidence="3" id="KW-1185">Reference proteome</keyword>
<evidence type="ECO:0000313" key="3">
    <source>
        <dbReference type="Proteomes" id="UP000198795"/>
    </source>
</evidence>
<dbReference type="RefSeq" id="WP_090225948.1">
    <property type="nucleotide sequence ID" value="NZ_FNJC01000001.1"/>
</dbReference>
<keyword evidence="1" id="KW-0732">Signal</keyword>
<reference evidence="2 3" key="1">
    <citation type="submission" date="2016-10" db="EMBL/GenBank/DDBJ databases">
        <authorList>
            <person name="Varghese N."/>
            <person name="Submissions S."/>
        </authorList>
    </citation>
    <scope>NUCLEOTIDE SEQUENCE [LARGE SCALE GENOMIC DNA]</scope>
    <source>
        <strain evidence="2 3">CGMCC 1.6497</strain>
    </source>
</reference>